<dbReference type="Proteomes" id="UP001223390">
    <property type="component" value="Unassembled WGS sequence"/>
</dbReference>
<dbReference type="Gene3D" id="3.40.50.150">
    <property type="entry name" value="Vaccinia Virus protein VP39"/>
    <property type="match status" value="1"/>
</dbReference>
<dbReference type="Pfam" id="PF13649">
    <property type="entry name" value="Methyltransf_25"/>
    <property type="match status" value="1"/>
</dbReference>
<keyword evidence="2" id="KW-0489">Methyltransferase</keyword>
<proteinExistence type="predicted"/>
<protein>
    <submittedName>
        <fullName evidence="2">Class I SAM-dependent methyltransferase</fullName>
    </submittedName>
</protein>
<comment type="caution">
    <text evidence="2">The sequence shown here is derived from an EMBL/GenBank/DDBJ whole genome shotgun (WGS) entry which is preliminary data.</text>
</comment>
<dbReference type="InterPro" id="IPR029063">
    <property type="entry name" value="SAM-dependent_MTases_sf"/>
</dbReference>
<keyword evidence="2" id="KW-0808">Transferase</keyword>
<keyword evidence="3" id="KW-1185">Reference proteome</keyword>
<dbReference type="PANTHER" id="PTHR42912">
    <property type="entry name" value="METHYLTRANSFERASE"/>
    <property type="match status" value="1"/>
</dbReference>
<dbReference type="RefSeq" id="WP_285346387.1">
    <property type="nucleotide sequence ID" value="NZ_JASITI010000078.1"/>
</dbReference>
<evidence type="ECO:0000259" key="1">
    <source>
        <dbReference type="Pfam" id="PF13649"/>
    </source>
</evidence>
<evidence type="ECO:0000313" key="3">
    <source>
        <dbReference type="Proteomes" id="UP001223390"/>
    </source>
</evidence>
<dbReference type="InterPro" id="IPR041698">
    <property type="entry name" value="Methyltransf_25"/>
</dbReference>
<gene>
    <name evidence="2" type="ORF">QEZ40_006932</name>
</gene>
<evidence type="ECO:0000313" key="2">
    <source>
        <dbReference type="EMBL" id="MDK9500905.1"/>
    </source>
</evidence>
<organism evidence="2 3">
    <name type="scientific">Streptomyces katrae</name>
    <dbReference type="NCBI Taxonomy" id="68223"/>
    <lineage>
        <taxon>Bacteria</taxon>
        <taxon>Bacillati</taxon>
        <taxon>Actinomycetota</taxon>
        <taxon>Actinomycetes</taxon>
        <taxon>Kitasatosporales</taxon>
        <taxon>Streptomycetaceae</taxon>
        <taxon>Streptomyces</taxon>
    </lineage>
</organism>
<dbReference type="GO" id="GO:0032259">
    <property type="term" value="P:methylation"/>
    <property type="evidence" value="ECO:0007669"/>
    <property type="project" value="UniProtKB-KW"/>
</dbReference>
<dbReference type="CDD" id="cd02440">
    <property type="entry name" value="AdoMet_MTases"/>
    <property type="match status" value="1"/>
</dbReference>
<reference evidence="2 3" key="1">
    <citation type="submission" date="2023-05" db="EMBL/GenBank/DDBJ databases">
        <title>Sequencing and Assembly of Streptomyces sp. NP73.</title>
        <authorList>
            <person name="Konwar A.N."/>
            <person name="Saikia K."/>
            <person name="Thakur D."/>
        </authorList>
    </citation>
    <scope>NUCLEOTIDE SEQUENCE [LARGE SCALE GENOMIC DNA]</scope>
    <source>
        <strain evidence="2 3">NP73</strain>
    </source>
</reference>
<dbReference type="EMBL" id="JASITI010000078">
    <property type="protein sequence ID" value="MDK9500905.1"/>
    <property type="molecule type" value="Genomic_DNA"/>
</dbReference>
<sequence length="220" mass="22798">MTQTSRLSAVQASYDTVAVDCARLLGGDLEGRPLDRAVLNAFAEYVRGGGGGAVADLGCGTGRVTAYLDGLGVRAFGVDLSPAMVAVARRSYPGLRFEVGRMAGLDMADGVLGGVLAWYSTVHTPPGELPAVFAEFARVLAPGGHVLVAFEAEDGVRRLEHAYGHPVDLDVYGTPPELIAPLLAGAGLAEVARMVREPGAHEHGLQGFLLARKAPRGPAA</sequence>
<dbReference type="InterPro" id="IPR050508">
    <property type="entry name" value="Methyltransf_Superfamily"/>
</dbReference>
<name>A0ABT7H4T2_9ACTN</name>
<accession>A0ABT7H4T2</accession>
<dbReference type="GO" id="GO:0008168">
    <property type="term" value="F:methyltransferase activity"/>
    <property type="evidence" value="ECO:0007669"/>
    <property type="project" value="UniProtKB-KW"/>
</dbReference>
<dbReference type="SUPFAM" id="SSF53335">
    <property type="entry name" value="S-adenosyl-L-methionine-dependent methyltransferases"/>
    <property type="match status" value="1"/>
</dbReference>
<feature type="domain" description="Methyltransferase" evidence="1">
    <location>
        <begin position="54"/>
        <end position="144"/>
    </location>
</feature>